<protein>
    <submittedName>
        <fullName evidence="2">Maltodextrin glucosidase</fullName>
    </submittedName>
</protein>
<reference evidence="2 3" key="1">
    <citation type="journal article" date="2014" name="Genome Announc.">
        <title>Draft Genome Sequence of Bacteroides reticulotermitis Strain JCM 10512T, Isolated from the Gut of a Termite.</title>
        <authorList>
            <person name="Yuki M."/>
            <person name="Oshima K."/>
            <person name="Suda W."/>
            <person name="Sakamoto M."/>
            <person name="Iida T."/>
            <person name="Hattori M."/>
            <person name="Ohkuma M."/>
        </authorList>
    </citation>
    <scope>NUCLEOTIDE SEQUENCE [LARGE SCALE GENOMIC DNA]</scope>
    <source>
        <strain evidence="2 3">JCM 10512</strain>
    </source>
</reference>
<comment type="caution">
    <text evidence="2">The sequence shown here is derived from an EMBL/GenBank/DDBJ whole genome shotgun (WGS) entry which is preliminary data.</text>
</comment>
<dbReference type="GO" id="GO:0030246">
    <property type="term" value="F:carbohydrate binding"/>
    <property type="evidence" value="ECO:0007669"/>
    <property type="project" value="InterPro"/>
</dbReference>
<dbReference type="InterPro" id="IPR011013">
    <property type="entry name" value="Gal_mutarotase_sf_dom"/>
</dbReference>
<dbReference type="AlphaFoldDB" id="W4URJ3"/>
<dbReference type="Proteomes" id="UP000019131">
    <property type="component" value="Unassembled WGS sequence"/>
</dbReference>
<dbReference type="CDD" id="cd14752">
    <property type="entry name" value="GH31_N"/>
    <property type="match status" value="1"/>
</dbReference>
<dbReference type="STRING" id="1445607.JCM10512_1514"/>
<sequence length="326" mass="36613">MVLEEVETPVFEKDKVTLTLKENSEEYFYGGGVQNGRFSHKGKSISIENQNSWTDGGVASPTPFYWSTSGYGVMWYTFKKGKYDFGLSEPGKVKLYHESNYLDVFYMISDGAVALLNDFYQLTGNPVLLPKFGFYQGHLNAYNRDYWKEDENGILFEDGKRYKESQKDNGGIKESLNGEKNNYQFSARAVIDRYKKQDMPFGWLLSNDGYGAGYGQTETLDGNIQNLKELGEYASKNGVEIGLWTQSDLHPKEGVSALLQRDIVKEVRDAGVRVLKTDVAWVGAGYSFGLNGVADVGHIMSYYGNDARPFIISLDGWAGTQRYAGI</sequence>
<evidence type="ECO:0000259" key="1">
    <source>
        <dbReference type="Pfam" id="PF13802"/>
    </source>
</evidence>
<name>W4URJ3_9BACE</name>
<dbReference type="InterPro" id="IPR025887">
    <property type="entry name" value="Glyco_hydro_31_N_dom"/>
</dbReference>
<dbReference type="EMBL" id="BAIV01000007">
    <property type="protein sequence ID" value="GAE83253.1"/>
    <property type="molecule type" value="Genomic_DNA"/>
</dbReference>
<proteinExistence type="predicted"/>
<feature type="domain" description="Glycoside hydrolase family 31 N-terminal" evidence="1">
    <location>
        <begin position="11"/>
        <end position="84"/>
    </location>
</feature>
<organism evidence="2 3">
    <name type="scientific">Bacteroides reticulotermitis JCM 10512</name>
    <dbReference type="NCBI Taxonomy" id="1445607"/>
    <lineage>
        <taxon>Bacteria</taxon>
        <taxon>Pseudomonadati</taxon>
        <taxon>Bacteroidota</taxon>
        <taxon>Bacteroidia</taxon>
        <taxon>Bacteroidales</taxon>
        <taxon>Bacteroidaceae</taxon>
        <taxon>Bacteroides</taxon>
    </lineage>
</organism>
<dbReference type="GO" id="GO:0005975">
    <property type="term" value="P:carbohydrate metabolic process"/>
    <property type="evidence" value="ECO:0007669"/>
    <property type="project" value="InterPro"/>
</dbReference>
<dbReference type="Pfam" id="PF13802">
    <property type="entry name" value="Gal_mutarotas_2"/>
    <property type="match status" value="1"/>
</dbReference>
<dbReference type="Gene3D" id="3.20.20.80">
    <property type="entry name" value="Glycosidases"/>
    <property type="match status" value="1"/>
</dbReference>
<gene>
    <name evidence="2" type="ORF">JCM10512_1514</name>
</gene>
<dbReference type="GO" id="GO:0003824">
    <property type="term" value="F:catalytic activity"/>
    <property type="evidence" value="ECO:0007669"/>
    <property type="project" value="InterPro"/>
</dbReference>
<evidence type="ECO:0000313" key="3">
    <source>
        <dbReference type="Proteomes" id="UP000019131"/>
    </source>
</evidence>
<keyword evidence="3" id="KW-1185">Reference proteome</keyword>
<accession>W4URJ3</accession>
<dbReference type="SUPFAM" id="SSF74650">
    <property type="entry name" value="Galactose mutarotase-like"/>
    <property type="match status" value="1"/>
</dbReference>
<dbReference type="Gene3D" id="2.60.40.1760">
    <property type="entry name" value="glycosyl hydrolase (family 31)"/>
    <property type="match status" value="1"/>
</dbReference>
<evidence type="ECO:0000313" key="2">
    <source>
        <dbReference type="EMBL" id="GAE83253.1"/>
    </source>
</evidence>